<accession>A0A2P8R0F5</accession>
<keyword evidence="2" id="KW-1185">Reference proteome</keyword>
<dbReference type="EMBL" id="PDHH01000004">
    <property type="protein sequence ID" value="PSM51983.1"/>
    <property type="molecule type" value="Genomic_DNA"/>
</dbReference>
<gene>
    <name evidence="1" type="ORF">CQ405_05315</name>
</gene>
<protein>
    <submittedName>
        <fullName evidence="1">Uncharacterized protein</fullName>
    </submittedName>
</protein>
<dbReference type="AlphaFoldDB" id="A0A2P8R0F5"/>
<sequence>MGRVFERKKKKYEFFSSDNLQLVNLDELFIIDTKTNIAGFKKPVIYIHINDIRRKYKIYLNNSFYLKNNTLMQAHAYIGLNLFYDKDKHFSKEEVDNIINKYKKDIKNIESFKRKIDNCGNVNYDVEKRIKEIVSSNILNGL</sequence>
<organism evidence="1 2">
    <name type="scientific">Campylobacter blaseri</name>
    <dbReference type="NCBI Taxonomy" id="2042961"/>
    <lineage>
        <taxon>Bacteria</taxon>
        <taxon>Pseudomonadati</taxon>
        <taxon>Campylobacterota</taxon>
        <taxon>Epsilonproteobacteria</taxon>
        <taxon>Campylobacterales</taxon>
        <taxon>Campylobacteraceae</taxon>
        <taxon>Campylobacter</taxon>
    </lineage>
</organism>
<name>A0A2P8R0F5_9BACT</name>
<proteinExistence type="predicted"/>
<dbReference type="Proteomes" id="UP000240535">
    <property type="component" value="Unassembled WGS sequence"/>
</dbReference>
<reference evidence="2" key="1">
    <citation type="submission" date="2017-10" db="EMBL/GenBank/DDBJ databases">
        <title>Campylobacter species from seals.</title>
        <authorList>
            <person name="Gilbert M.J."/>
            <person name="Zomer A.L."/>
            <person name="Timmerman A.J."/>
            <person name="Duim B."/>
            <person name="Wagenaar J.A."/>
        </authorList>
    </citation>
    <scope>NUCLEOTIDE SEQUENCE [LARGE SCALE GENOMIC DNA]</scope>
    <source>
        <strain evidence="2">17S00004-5</strain>
    </source>
</reference>
<evidence type="ECO:0000313" key="2">
    <source>
        <dbReference type="Proteomes" id="UP000240535"/>
    </source>
</evidence>
<comment type="caution">
    <text evidence="1">The sequence shown here is derived from an EMBL/GenBank/DDBJ whole genome shotgun (WGS) entry which is preliminary data.</text>
</comment>
<evidence type="ECO:0000313" key="1">
    <source>
        <dbReference type="EMBL" id="PSM51983.1"/>
    </source>
</evidence>